<feature type="transmembrane region" description="Helical" evidence="7">
    <location>
        <begin position="78"/>
        <end position="100"/>
    </location>
</feature>
<feature type="transmembrane region" description="Helical" evidence="7">
    <location>
        <begin position="508"/>
        <end position="530"/>
    </location>
</feature>
<comment type="similarity">
    <text evidence="2 6">Belongs to the sodium:solute symporter (SSF) (TC 2.A.21) family.</text>
</comment>
<gene>
    <name evidence="8" type="ORF">PEP31012_00059</name>
</gene>
<organism evidence="8 9">
    <name type="scientific">Pandoraea eparura</name>
    <dbReference type="NCBI Taxonomy" id="2508291"/>
    <lineage>
        <taxon>Bacteria</taxon>
        <taxon>Pseudomonadati</taxon>
        <taxon>Pseudomonadota</taxon>
        <taxon>Betaproteobacteria</taxon>
        <taxon>Burkholderiales</taxon>
        <taxon>Burkholderiaceae</taxon>
        <taxon>Pandoraea</taxon>
    </lineage>
</organism>
<feature type="transmembrane region" description="Helical" evidence="7">
    <location>
        <begin position="194"/>
        <end position="214"/>
    </location>
</feature>
<proteinExistence type="inferred from homology"/>
<evidence type="ECO:0000256" key="4">
    <source>
        <dbReference type="ARBA" id="ARBA00022989"/>
    </source>
</evidence>
<feature type="transmembrane region" description="Helical" evidence="7">
    <location>
        <begin position="384"/>
        <end position="404"/>
    </location>
</feature>
<dbReference type="Proteomes" id="UP000400981">
    <property type="component" value="Unassembled WGS sequence"/>
</dbReference>
<feature type="transmembrane region" description="Helical" evidence="7">
    <location>
        <begin position="542"/>
        <end position="564"/>
    </location>
</feature>
<comment type="subcellular location">
    <subcellularLocation>
        <location evidence="1">Membrane</location>
        <topology evidence="1">Multi-pass membrane protein</topology>
    </subcellularLocation>
</comment>
<dbReference type="Pfam" id="PF00474">
    <property type="entry name" value="SSF"/>
    <property type="match status" value="1"/>
</dbReference>
<dbReference type="Gene3D" id="1.20.1730.10">
    <property type="entry name" value="Sodium/glucose cotransporter"/>
    <property type="match status" value="1"/>
</dbReference>
<dbReference type="PANTHER" id="PTHR11819">
    <property type="entry name" value="SOLUTE CARRIER FAMILY 5"/>
    <property type="match status" value="1"/>
</dbReference>
<evidence type="ECO:0000256" key="2">
    <source>
        <dbReference type="ARBA" id="ARBA00006434"/>
    </source>
</evidence>
<protein>
    <submittedName>
        <fullName evidence="8">Sodium/proline symporter</fullName>
    </submittedName>
</protein>
<dbReference type="PANTHER" id="PTHR11819:SF195">
    <property type="entry name" value="SODIUM_GLUCOSE COTRANSPORTER 4"/>
    <property type="match status" value="1"/>
</dbReference>
<dbReference type="AlphaFoldDB" id="A0A5E4RDN3"/>
<dbReference type="GO" id="GO:0005412">
    <property type="term" value="F:D-glucose:sodium symporter activity"/>
    <property type="evidence" value="ECO:0007669"/>
    <property type="project" value="TreeGrafter"/>
</dbReference>
<evidence type="ECO:0000256" key="1">
    <source>
        <dbReference type="ARBA" id="ARBA00004141"/>
    </source>
</evidence>
<feature type="transmembrane region" description="Helical" evidence="7">
    <location>
        <begin position="6"/>
        <end position="25"/>
    </location>
</feature>
<feature type="transmembrane region" description="Helical" evidence="7">
    <location>
        <begin position="442"/>
        <end position="458"/>
    </location>
</feature>
<dbReference type="InterPro" id="IPR038377">
    <property type="entry name" value="Na/Glc_symporter_sf"/>
</dbReference>
<evidence type="ECO:0000256" key="5">
    <source>
        <dbReference type="ARBA" id="ARBA00023136"/>
    </source>
</evidence>
<evidence type="ECO:0000256" key="7">
    <source>
        <dbReference type="SAM" id="Phobius"/>
    </source>
</evidence>
<feature type="transmembrane region" description="Helical" evidence="7">
    <location>
        <begin position="410"/>
        <end position="430"/>
    </location>
</feature>
<dbReference type="NCBIfam" id="NF007790">
    <property type="entry name" value="PRK10484.1"/>
    <property type="match status" value="1"/>
</dbReference>
<dbReference type="PROSITE" id="PS50283">
    <property type="entry name" value="NA_SOLUT_SYMP_3"/>
    <property type="match status" value="1"/>
</dbReference>
<keyword evidence="5 7" id="KW-0472">Membrane</keyword>
<sequence length="577" mass="62132">METEIFTLASFAVFTALVGLVSWAITRRAKDVGARGYFMASGGLSGWFIAGSMMLTNLSVEQLVGLNGDAYAHNLSAMAWECTAAISTVALAMFFLPRYLRGGFTTLPQFLEERFDARTRRIVSGLFIIGYTLVVNPSGLYLGAITFNQIFGVQPLFGLSYPATISLLVVASGAIGALYAVFGGLRGVAVSDTINGIGLLIAGLMIPVLGLFALGHGDALAGLHTVLHAAPEKLNAIGGAHDSVPFGTLFTGMIFANLFYWCTNQSIVQRTFAAKSLAEGQKGVLISGLLKLLVPLIMLMPGVIAYHIYAGGSALTRPDLAYPQLVTDLLPFWAKGFFVAVLFGTVMSHFNAVINSTATLIAFDFYKPWKPSATDEQLIRVGKRASIAIAVVSLLIAPMLMYAPDGIYAVMRRFTGFFNIPIIAVVLVGFFNRQVGATPAKIVLISHVIVYSLLVFVLDVDKRYGFHFIHLMGTLFVLEVALMLFLSRRFARETPYSPTPRAHGDTTPWRYASSMSTFLIAFLVSVYLTFSPLGLANANGPGAAYGKLMAAVWCVAIVLAWRFAGRSNASARAARTA</sequence>
<evidence type="ECO:0000313" key="8">
    <source>
        <dbReference type="EMBL" id="VVD60158.1"/>
    </source>
</evidence>
<dbReference type="NCBIfam" id="TIGR00813">
    <property type="entry name" value="sss"/>
    <property type="match status" value="1"/>
</dbReference>
<feature type="transmembrane region" description="Helical" evidence="7">
    <location>
        <begin position="244"/>
        <end position="263"/>
    </location>
</feature>
<name>A0A5E4RDN3_9BURK</name>
<accession>A0A5E4RDN3</accession>
<feature type="transmembrane region" description="Helical" evidence="7">
    <location>
        <begin position="337"/>
        <end position="363"/>
    </location>
</feature>
<reference evidence="8 9" key="1">
    <citation type="submission" date="2019-08" db="EMBL/GenBank/DDBJ databases">
        <authorList>
            <person name="Peeters C."/>
        </authorList>
    </citation>
    <scope>NUCLEOTIDE SEQUENCE [LARGE SCALE GENOMIC DNA]</scope>
    <source>
        <strain evidence="8 9">LMG 31012</strain>
    </source>
</reference>
<dbReference type="InterPro" id="IPR001734">
    <property type="entry name" value="Na/solute_symporter"/>
</dbReference>
<dbReference type="EMBL" id="CABPSH010000001">
    <property type="protein sequence ID" value="VVD60158.1"/>
    <property type="molecule type" value="Genomic_DNA"/>
</dbReference>
<dbReference type="GO" id="GO:0005886">
    <property type="term" value="C:plasma membrane"/>
    <property type="evidence" value="ECO:0007669"/>
    <property type="project" value="TreeGrafter"/>
</dbReference>
<feature type="transmembrane region" description="Helical" evidence="7">
    <location>
        <begin position="121"/>
        <end position="147"/>
    </location>
</feature>
<dbReference type="CDD" id="cd10328">
    <property type="entry name" value="SLC5sbd_YidK"/>
    <property type="match status" value="1"/>
</dbReference>
<dbReference type="OrthoDB" id="9814523at2"/>
<feature type="transmembrane region" description="Helical" evidence="7">
    <location>
        <begin position="37"/>
        <end position="58"/>
    </location>
</feature>
<feature type="transmembrane region" description="Helical" evidence="7">
    <location>
        <begin position="284"/>
        <end position="309"/>
    </location>
</feature>
<feature type="transmembrane region" description="Helical" evidence="7">
    <location>
        <begin position="464"/>
        <end position="487"/>
    </location>
</feature>
<evidence type="ECO:0000256" key="6">
    <source>
        <dbReference type="RuleBase" id="RU362091"/>
    </source>
</evidence>
<keyword evidence="9" id="KW-1185">Reference proteome</keyword>
<feature type="transmembrane region" description="Helical" evidence="7">
    <location>
        <begin position="159"/>
        <end position="182"/>
    </location>
</feature>
<evidence type="ECO:0000313" key="9">
    <source>
        <dbReference type="Proteomes" id="UP000400981"/>
    </source>
</evidence>
<keyword evidence="4 7" id="KW-1133">Transmembrane helix</keyword>
<dbReference type="RefSeq" id="WP_150587382.1">
    <property type="nucleotide sequence ID" value="NZ_CABPSH010000001.1"/>
</dbReference>
<evidence type="ECO:0000256" key="3">
    <source>
        <dbReference type="ARBA" id="ARBA00022692"/>
    </source>
</evidence>
<keyword evidence="3 7" id="KW-0812">Transmembrane</keyword>